<evidence type="ECO:0000313" key="2">
    <source>
        <dbReference type="EMBL" id="SVB96616.1"/>
    </source>
</evidence>
<feature type="region of interest" description="Disordered" evidence="1">
    <location>
        <begin position="1"/>
        <end position="26"/>
    </location>
</feature>
<feature type="compositionally biased region" description="Basic and acidic residues" evidence="1">
    <location>
        <begin position="397"/>
        <end position="418"/>
    </location>
</feature>
<feature type="compositionally biased region" description="Basic and acidic residues" evidence="1">
    <location>
        <begin position="102"/>
        <end position="123"/>
    </location>
</feature>
<gene>
    <name evidence="2" type="ORF">METZ01_LOCUS249470</name>
</gene>
<feature type="compositionally biased region" description="Basic and acidic residues" evidence="1">
    <location>
        <begin position="11"/>
        <end position="26"/>
    </location>
</feature>
<feature type="non-terminal residue" evidence="2">
    <location>
        <position position="448"/>
    </location>
</feature>
<evidence type="ECO:0000256" key="1">
    <source>
        <dbReference type="SAM" id="MobiDB-lite"/>
    </source>
</evidence>
<dbReference type="EMBL" id="UINC01066182">
    <property type="protein sequence ID" value="SVB96616.1"/>
    <property type="molecule type" value="Genomic_DNA"/>
</dbReference>
<reference evidence="2" key="1">
    <citation type="submission" date="2018-05" db="EMBL/GenBank/DDBJ databases">
        <authorList>
            <person name="Lanie J.A."/>
            <person name="Ng W.-L."/>
            <person name="Kazmierczak K.M."/>
            <person name="Andrzejewski T.M."/>
            <person name="Davidsen T.M."/>
            <person name="Wayne K.J."/>
            <person name="Tettelin H."/>
            <person name="Glass J.I."/>
            <person name="Rusch D."/>
            <person name="Podicherti R."/>
            <person name="Tsui H.-C.T."/>
            <person name="Winkler M.E."/>
        </authorList>
    </citation>
    <scope>NUCLEOTIDE SEQUENCE</scope>
</reference>
<accession>A0A382IAH0</accession>
<dbReference type="AlphaFoldDB" id="A0A382IAH0"/>
<proteinExistence type="predicted"/>
<feature type="region of interest" description="Disordered" evidence="1">
    <location>
        <begin position="397"/>
        <end position="431"/>
    </location>
</feature>
<feature type="region of interest" description="Disordered" evidence="1">
    <location>
        <begin position="97"/>
        <end position="125"/>
    </location>
</feature>
<protein>
    <submittedName>
        <fullName evidence="2">Uncharacterized protein</fullName>
    </submittedName>
</protein>
<sequence length="448" mass="51317">KIHGVFSSGSKAEKAQQDMMQKGDHKRLEVSAVNEGELDEAPSNYEDEIKKFKAGGGKVKKLKPGKKFKSFFKGKSLPRQEEAEIDEMSKKLLYRAASKAEVQGREPERTGSDTGFGKRDPNIRRKRRAQAVKFVKGMVKAKEEVETEEVNTGNNRLRSLEKEIDKLHGRTKHMKYLKGKDRDQMRDLSRQRDKLLKSRGIQGQFEEIEEGRTAGSSGYDLYHKTFSDAMQHAYDHAKRKGVIVDPSEIDSKVATGPKKPSSNKTNRYILGTDKRQKVHIQVANLDNKRYELNMYIEEVQTEEDIKSRISNSPLVNKLYLMNQAKAIAKEREGPDKEHKISAWEDLAKKMGFSRRDYEEFGDNQGMYESIIPQEKGDMATKTRLKLEKVLGNRKKFVEPKESERAGEWGTDKLSDNYKEATPGQGDVKEGNVIVNDRDPYRVFEHMVH</sequence>
<name>A0A382IAH0_9ZZZZ</name>
<organism evidence="2">
    <name type="scientific">marine metagenome</name>
    <dbReference type="NCBI Taxonomy" id="408172"/>
    <lineage>
        <taxon>unclassified sequences</taxon>
        <taxon>metagenomes</taxon>
        <taxon>ecological metagenomes</taxon>
    </lineage>
</organism>
<feature type="non-terminal residue" evidence="2">
    <location>
        <position position="1"/>
    </location>
</feature>